<comment type="subcellular location">
    <subcellularLocation>
        <location evidence="1">Nucleus</location>
    </subcellularLocation>
    <subcellularLocation>
        <location evidence="1">Cytoplasm</location>
    </subcellularLocation>
    <text evidence="1">Shuttles between the nucleus and the cytoplasm.</text>
</comment>
<proteinExistence type="inferred from homology"/>
<dbReference type="EMBL" id="UYWY01002181">
    <property type="protein sequence ID" value="VDM27800.1"/>
    <property type="molecule type" value="Genomic_DNA"/>
</dbReference>
<keyword evidence="1" id="KW-0820">tRNA-binding</keyword>
<dbReference type="GO" id="GO:0016363">
    <property type="term" value="C:nuclear matrix"/>
    <property type="evidence" value="ECO:0007669"/>
    <property type="project" value="TreeGrafter"/>
</dbReference>
<dbReference type="Proteomes" id="UP000050794">
    <property type="component" value="Unassembled WGS sequence"/>
</dbReference>
<protein>
    <recommendedName>
        <fullName evidence="1">Exportin-T</fullName>
    </recommendedName>
    <alternativeName>
        <fullName evidence="1">Exportin(tRNA)</fullName>
    </alternativeName>
    <alternativeName>
        <fullName evidence="1">tRNA exportin</fullName>
    </alternativeName>
</protein>
<dbReference type="InterPro" id="IPR045546">
    <property type="entry name" value="Exportin-T_C"/>
</dbReference>
<dbReference type="GO" id="GO:0000049">
    <property type="term" value="F:tRNA binding"/>
    <property type="evidence" value="ECO:0007669"/>
    <property type="project" value="UniProtKB-UniRule"/>
</dbReference>
<dbReference type="PANTHER" id="PTHR15952:SF11">
    <property type="entry name" value="EXPORTIN-T"/>
    <property type="match status" value="1"/>
</dbReference>
<name>A0A183U1B0_TOXCA</name>
<dbReference type="AlphaFoldDB" id="A0A183U1B0"/>
<dbReference type="GO" id="GO:0071528">
    <property type="term" value="P:tRNA re-export from nucleus"/>
    <property type="evidence" value="ECO:0007669"/>
    <property type="project" value="UniProtKB-UniRule"/>
</dbReference>
<dbReference type="SUPFAM" id="SSF48371">
    <property type="entry name" value="ARM repeat"/>
    <property type="match status" value="1"/>
</dbReference>
<comment type="similarity">
    <text evidence="1">Belongs to the exportin family.</text>
</comment>
<accession>A0A183U1B0</accession>
<dbReference type="InterPro" id="IPR011989">
    <property type="entry name" value="ARM-like"/>
</dbReference>
<keyword evidence="4" id="KW-1185">Reference proteome</keyword>
<dbReference type="GO" id="GO:0005737">
    <property type="term" value="C:cytoplasm"/>
    <property type="evidence" value="ECO:0007669"/>
    <property type="project" value="UniProtKB-SubCell"/>
</dbReference>
<keyword evidence="1" id="KW-0694">RNA-binding</keyword>
<evidence type="ECO:0000256" key="1">
    <source>
        <dbReference type="RuleBase" id="RU366037"/>
    </source>
</evidence>
<keyword evidence="1" id="KW-0963">Cytoplasm</keyword>
<evidence type="ECO:0000313" key="5">
    <source>
        <dbReference type="WBParaSite" id="TCNE_0000228001-mRNA-1"/>
    </source>
</evidence>
<dbReference type="InterPro" id="IPR040017">
    <property type="entry name" value="XPOT"/>
</dbReference>
<comment type="function">
    <text evidence="1">tRNA nucleus export receptor which facilitates tRNA translocation across the nuclear pore complex.</text>
</comment>
<dbReference type="GO" id="GO:0031267">
    <property type="term" value="F:small GTPase binding"/>
    <property type="evidence" value="ECO:0007669"/>
    <property type="project" value="InterPro"/>
</dbReference>
<reference evidence="3 4" key="2">
    <citation type="submission" date="2018-11" db="EMBL/GenBank/DDBJ databases">
        <authorList>
            <consortium name="Pathogen Informatics"/>
        </authorList>
    </citation>
    <scope>NUCLEOTIDE SEQUENCE [LARGE SCALE GENOMIC DNA]</scope>
</reference>
<evidence type="ECO:0000259" key="2">
    <source>
        <dbReference type="Pfam" id="PF19282"/>
    </source>
</evidence>
<sequence length="208" mass="23246">MLKGEPLSSQHEAYLSELVGIIINRYKAPEDVNLENDGENELDFLEYRKQLRSVLSTIGTLKPDMIVSSLEPSVRSLCREWAHSEVASIEAVLSLIYSLAEIIQVLSSEVSRCGAYVVNTTFFEIICRYDKLFMASQRSLPSLLEAFLDARGLLHPSARLRARVVYLFCRQLLGDSVGTVLTQLAPLLAVSPAVNSLFTDDDQVQFFV</sequence>
<dbReference type="GO" id="GO:0005643">
    <property type="term" value="C:nuclear pore"/>
    <property type="evidence" value="ECO:0007669"/>
    <property type="project" value="TreeGrafter"/>
</dbReference>
<keyword evidence="1" id="KW-0813">Transport</keyword>
<evidence type="ECO:0000313" key="3">
    <source>
        <dbReference type="EMBL" id="VDM27800.1"/>
    </source>
</evidence>
<dbReference type="InterPro" id="IPR016024">
    <property type="entry name" value="ARM-type_fold"/>
</dbReference>
<dbReference type="PANTHER" id="PTHR15952">
    <property type="entry name" value="EXPORTIN-T/LOS1"/>
    <property type="match status" value="1"/>
</dbReference>
<gene>
    <name evidence="3" type="ORF">TCNE_LOCUS2280</name>
</gene>
<keyword evidence="1" id="KW-0539">Nucleus</keyword>
<reference evidence="5" key="1">
    <citation type="submission" date="2016-06" db="UniProtKB">
        <authorList>
            <consortium name="WormBaseParasite"/>
        </authorList>
    </citation>
    <scope>IDENTIFICATION</scope>
</reference>
<feature type="domain" description="Exportin-T C-terminal" evidence="2">
    <location>
        <begin position="103"/>
        <end position="202"/>
    </location>
</feature>
<dbReference type="Gene3D" id="1.25.10.10">
    <property type="entry name" value="Leucine-rich Repeat Variant"/>
    <property type="match status" value="1"/>
</dbReference>
<evidence type="ECO:0000313" key="4">
    <source>
        <dbReference type="Proteomes" id="UP000050794"/>
    </source>
</evidence>
<dbReference type="Pfam" id="PF19282">
    <property type="entry name" value="Exportin-T"/>
    <property type="match status" value="1"/>
</dbReference>
<dbReference type="WBParaSite" id="TCNE_0000228001-mRNA-1">
    <property type="protein sequence ID" value="TCNE_0000228001-mRNA-1"/>
    <property type="gene ID" value="TCNE_0000228001"/>
</dbReference>
<organism evidence="4 5">
    <name type="scientific">Toxocara canis</name>
    <name type="common">Canine roundworm</name>
    <dbReference type="NCBI Taxonomy" id="6265"/>
    <lineage>
        <taxon>Eukaryota</taxon>
        <taxon>Metazoa</taxon>
        <taxon>Ecdysozoa</taxon>
        <taxon>Nematoda</taxon>
        <taxon>Chromadorea</taxon>
        <taxon>Rhabditida</taxon>
        <taxon>Spirurina</taxon>
        <taxon>Ascaridomorpha</taxon>
        <taxon>Ascaridoidea</taxon>
        <taxon>Toxocaridae</taxon>
        <taxon>Toxocara</taxon>
    </lineage>
</organism>